<dbReference type="RefSeq" id="WP_090191849.1">
    <property type="nucleotide sequence ID" value="NZ_FOTF01000037.1"/>
</dbReference>
<dbReference type="OrthoDB" id="5705783at2"/>
<accession>A0A1I4JFY3</accession>
<gene>
    <name evidence="1" type="ORF">SAMN04488004_1377</name>
</gene>
<dbReference type="GO" id="GO:0003676">
    <property type="term" value="F:nucleic acid binding"/>
    <property type="evidence" value="ECO:0007669"/>
    <property type="project" value="InterPro"/>
</dbReference>
<dbReference type="InterPro" id="IPR012337">
    <property type="entry name" value="RNaseH-like_sf"/>
</dbReference>
<dbReference type="AlphaFoldDB" id="A0A1I4JFY3"/>
<sequence length="171" mass="18851">MVFTFSIRDFIFVDFEASSIDADSCSIEVGVAWIADDIVHRGSSLIRPQTYWNRSAWSAASAQVHRIAWSELDTAPSSYGVAFEYRHRVLHSGYTAVSDAPEWDGAWAEKLLEAVDGHGHQFVDFDHLVRSACRGNAKAINHTYAHLEAMPSLHRAGCGASGDGLTSRHES</sequence>
<dbReference type="SUPFAM" id="SSF53098">
    <property type="entry name" value="Ribonuclease H-like"/>
    <property type="match status" value="1"/>
</dbReference>
<evidence type="ECO:0000313" key="1">
    <source>
        <dbReference type="EMBL" id="SFL65495.1"/>
    </source>
</evidence>
<proteinExistence type="predicted"/>
<organism evidence="1 2">
    <name type="scientific">Loktanella salsilacus</name>
    <dbReference type="NCBI Taxonomy" id="195913"/>
    <lineage>
        <taxon>Bacteria</taxon>
        <taxon>Pseudomonadati</taxon>
        <taxon>Pseudomonadota</taxon>
        <taxon>Alphaproteobacteria</taxon>
        <taxon>Rhodobacterales</taxon>
        <taxon>Roseobacteraceae</taxon>
        <taxon>Loktanella</taxon>
    </lineage>
</organism>
<protein>
    <recommendedName>
        <fullName evidence="3">Exonuclease</fullName>
    </recommendedName>
</protein>
<keyword evidence="2" id="KW-1185">Reference proteome</keyword>
<evidence type="ECO:0000313" key="2">
    <source>
        <dbReference type="Proteomes" id="UP000199550"/>
    </source>
</evidence>
<dbReference type="Gene3D" id="3.30.420.10">
    <property type="entry name" value="Ribonuclease H-like superfamily/Ribonuclease H"/>
    <property type="match status" value="1"/>
</dbReference>
<dbReference type="InterPro" id="IPR036397">
    <property type="entry name" value="RNaseH_sf"/>
</dbReference>
<dbReference type="Proteomes" id="UP000199550">
    <property type="component" value="Unassembled WGS sequence"/>
</dbReference>
<name>A0A1I4JFY3_9RHOB</name>
<dbReference type="STRING" id="195913.SAMN04488004_1377"/>
<evidence type="ECO:0008006" key="3">
    <source>
        <dbReference type="Google" id="ProtNLM"/>
    </source>
</evidence>
<reference evidence="1 2" key="1">
    <citation type="submission" date="2016-10" db="EMBL/GenBank/DDBJ databases">
        <authorList>
            <person name="de Groot N.N."/>
        </authorList>
    </citation>
    <scope>NUCLEOTIDE SEQUENCE [LARGE SCALE GENOMIC DNA]</scope>
    <source>
        <strain evidence="1 2">DSM 16199</strain>
    </source>
</reference>
<dbReference type="EMBL" id="FOTF01000037">
    <property type="protein sequence ID" value="SFL65495.1"/>
    <property type="molecule type" value="Genomic_DNA"/>
</dbReference>